<dbReference type="SUPFAM" id="SSF53300">
    <property type="entry name" value="vWA-like"/>
    <property type="match status" value="1"/>
</dbReference>
<evidence type="ECO:0000259" key="2">
    <source>
        <dbReference type="PROSITE" id="PS50234"/>
    </source>
</evidence>
<dbReference type="PROSITE" id="PS50234">
    <property type="entry name" value="VWFA"/>
    <property type="match status" value="1"/>
</dbReference>
<name>A0A286IGS1_9HYPH</name>
<dbReference type="Pfam" id="PF13400">
    <property type="entry name" value="Tad"/>
    <property type="match status" value="1"/>
</dbReference>
<evidence type="ECO:0000313" key="4">
    <source>
        <dbReference type="Proteomes" id="UP000219465"/>
    </source>
</evidence>
<dbReference type="AlphaFoldDB" id="A0A286IGS1"/>
<evidence type="ECO:0000256" key="1">
    <source>
        <dbReference type="SAM" id="MobiDB-lite"/>
    </source>
</evidence>
<sequence length="462" mass="50684">MFKMLADRSGNFGLIAATLAPLVIGAAGIAVDYSNALVERTHLQNALDAATLAVAKVDLTTLDRKKLFEAEFAGIYGSRSSDVGKVQLTFSHEVGVNYVALKTNAVLSMQTSFMRILGSETINVSATSGAYEAVSNVEIALVLDISSSMNDKKMSELKSSSIEFINTVLTDENLKDQRVTISLIPYGGTVRLPKEIAKNIKIIANPSHWSTGKWNGCFQYDPGQFNADYIGGETLAYVPDFYRWNKTNPWCPKEGNELQGPTSDRQKLISTINNFQRSDGTGTDHGALWGLKTLSPDWKNKFPASAADRPLPAGENNRKYFILMTDGGITAQLTIEDYMKGIKTLDLNLVQSLGLKGKDDDDDDDDGDDDDDDDDGKALKYGNKTLHNLNTTKANLKRTCDAAKAADITVYTIGFDVPDNWQMDDLRNCASSPNKYFNVGENKLQEAFSKISAEMQTVRLTN</sequence>
<dbReference type="RefSeq" id="WP_097109001.1">
    <property type="nucleotide sequence ID" value="NZ_OCPC01000005.1"/>
</dbReference>
<accession>A0A286IGS1</accession>
<reference evidence="4" key="1">
    <citation type="submission" date="2017-08" db="EMBL/GenBank/DDBJ databases">
        <authorList>
            <person name="Varghese N."/>
            <person name="Submissions S."/>
        </authorList>
    </citation>
    <scope>NUCLEOTIDE SEQUENCE [LARGE SCALE GENOMIC DNA]</scope>
    <source>
        <strain evidence="4">KCTC 23107</strain>
    </source>
</reference>
<feature type="region of interest" description="Disordered" evidence="1">
    <location>
        <begin position="356"/>
        <end position="377"/>
    </location>
</feature>
<dbReference type="Gene3D" id="3.40.50.410">
    <property type="entry name" value="von Willebrand factor, type A domain"/>
    <property type="match status" value="2"/>
</dbReference>
<dbReference type="Proteomes" id="UP000219465">
    <property type="component" value="Unassembled WGS sequence"/>
</dbReference>
<keyword evidence="4" id="KW-1185">Reference proteome</keyword>
<proteinExistence type="predicted"/>
<dbReference type="OrthoDB" id="7522752at2"/>
<protein>
    <submittedName>
        <fullName evidence="3">Flp pilus assembly protein TadG</fullName>
    </submittedName>
</protein>
<evidence type="ECO:0000313" key="3">
    <source>
        <dbReference type="EMBL" id="SOE18534.1"/>
    </source>
</evidence>
<dbReference type="InterPro" id="IPR002035">
    <property type="entry name" value="VWF_A"/>
</dbReference>
<organism evidence="3 4">
    <name type="scientific">Hoeflea halophila</name>
    <dbReference type="NCBI Taxonomy" id="714899"/>
    <lineage>
        <taxon>Bacteria</taxon>
        <taxon>Pseudomonadati</taxon>
        <taxon>Pseudomonadota</taxon>
        <taxon>Alphaproteobacteria</taxon>
        <taxon>Hyphomicrobiales</taxon>
        <taxon>Rhizobiaceae</taxon>
        <taxon>Hoeflea</taxon>
    </lineage>
</organism>
<dbReference type="EMBL" id="OCPC01000005">
    <property type="protein sequence ID" value="SOE18534.1"/>
    <property type="molecule type" value="Genomic_DNA"/>
</dbReference>
<gene>
    <name evidence="3" type="ORF">SAMN05877838_3462</name>
</gene>
<dbReference type="InterPro" id="IPR036465">
    <property type="entry name" value="vWFA_dom_sf"/>
</dbReference>
<feature type="compositionally biased region" description="Acidic residues" evidence="1">
    <location>
        <begin position="360"/>
        <end position="375"/>
    </location>
</feature>
<dbReference type="InterPro" id="IPR028087">
    <property type="entry name" value="Tad_N"/>
</dbReference>
<feature type="domain" description="VWFA" evidence="2">
    <location>
        <begin position="138"/>
        <end position="451"/>
    </location>
</feature>